<accession>A0ABQ3D7B5</accession>
<name>A0ABQ3D7B5_9ACTN</name>
<reference evidence="3" key="1">
    <citation type="journal article" date="2019" name="Int. J. Syst. Evol. Microbiol.">
        <title>The Global Catalogue of Microorganisms (GCM) 10K type strain sequencing project: providing services to taxonomists for standard genome sequencing and annotation.</title>
        <authorList>
            <consortium name="The Broad Institute Genomics Platform"/>
            <consortium name="The Broad Institute Genome Sequencing Center for Infectious Disease"/>
            <person name="Wu L."/>
            <person name="Ma J."/>
        </authorList>
    </citation>
    <scope>NUCLEOTIDE SEQUENCE [LARGE SCALE GENOMIC DNA]</scope>
    <source>
        <strain evidence="3">JCM 4733</strain>
    </source>
</reference>
<dbReference type="EMBL" id="BMVN01000041">
    <property type="protein sequence ID" value="GHA59182.1"/>
    <property type="molecule type" value="Genomic_DNA"/>
</dbReference>
<comment type="caution">
    <text evidence="2">The sequence shown here is derived from an EMBL/GenBank/DDBJ whole genome shotgun (WGS) entry which is preliminary data.</text>
</comment>
<gene>
    <name evidence="2" type="ORF">GCM10010345_74330</name>
</gene>
<evidence type="ECO:0000313" key="2">
    <source>
        <dbReference type="EMBL" id="GHA59182.1"/>
    </source>
</evidence>
<feature type="compositionally biased region" description="Basic and acidic residues" evidence="1">
    <location>
        <begin position="24"/>
        <end position="33"/>
    </location>
</feature>
<sequence>MVPDAPVLVRKRYTAASPSGRARGTRDHSTWRREPSAWVRVPHRLEGAALFRDRAPGCPAGLPSVPRRSDGRA</sequence>
<feature type="region of interest" description="Disordered" evidence="1">
    <location>
        <begin position="1"/>
        <end position="33"/>
    </location>
</feature>
<feature type="region of interest" description="Disordered" evidence="1">
    <location>
        <begin position="54"/>
        <end position="73"/>
    </location>
</feature>
<organism evidence="2 3">
    <name type="scientific">Streptomyces canarius</name>
    <dbReference type="NCBI Taxonomy" id="285453"/>
    <lineage>
        <taxon>Bacteria</taxon>
        <taxon>Bacillati</taxon>
        <taxon>Actinomycetota</taxon>
        <taxon>Actinomycetes</taxon>
        <taxon>Kitasatosporales</taxon>
        <taxon>Streptomycetaceae</taxon>
        <taxon>Streptomyces</taxon>
    </lineage>
</organism>
<keyword evidence="3" id="KW-1185">Reference proteome</keyword>
<dbReference type="Proteomes" id="UP000653644">
    <property type="component" value="Unassembled WGS sequence"/>
</dbReference>
<evidence type="ECO:0000313" key="3">
    <source>
        <dbReference type="Proteomes" id="UP000653644"/>
    </source>
</evidence>
<protein>
    <submittedName>
        <fullName evidence="2">Uncharacterized protein</fullName>
    </submittedName>
</protein>
<evidence type="ECO:0000256" key="1">
    <source>
        <dbReference type="SAM" id="MobiDB-lite"/>
    </source>
</evidence>
<proteinExistence type="predicted"/>